<evidence type="ECO:0000313" key="1">
    <source>
        <dbReference type="EMBL" id="MPM93356.1"/>
    </source>
</evidence>
<dbReference type="EMBL" id="VSSQ01040169">
    <property type="protein sequence ID" value="MPM93356.1"/>
    <property type="molecule type" value="Genomic_DNA"/>
</dbReference>
<sequence length="159" mass="17840">MDRRRVAVAGLDRGDGVGHGGHRAVLPEAGMRVCAMIDRLSRAPSVRRGAHMTAELQRIRPGEPAGYEIQPRIAFVLFAHQVRIEFRNFDRPAVSERISLTVALRMLQHLPDVFPFDAREILFHVASEFFKIQTFFADDPLFDGGEAVCHGRQRGSIHA</sequence>
<gene>
    <name evidence="1" type="ORF">SDC9_140493</name>
</gene>
<dbReference type="AlphaFoldDB" id="A0A645DVJ1"/>
<reference evidence="1" key="1">
    <citation type="submission" date="2019-08" db="EMBL/GenBank/DDBJ databases">
        <authorList>
            <person name="Kucharzyk K."/>
            <person name="Murdoch R.W."/>
            <person name="Higgins S."/>
            <person name="Loffler F."/>
        </authorList>
    </citation>
    <scope>NUCLEOTIDE SEQUENCE</scope>
</reference>
<organism evidence="1">
    <name type="scientific">bioreactor metagenome</name>
    <dbReference type="NCBI Taxonomy" id="1076179"/>
    <lineage>
        <taxon>unclassified sequences</taxon>
        <taxon>metagenomes</taxon>
        <taxon>ecological metagenomes</taxon>
    </lineage>
</organism>
<name>A0A645DVJ1_9ZZZZ</name>
<accession>A0A645DVJ1</accession>
<comment type="caution">
    <text evidence="1">The sequence shown here is derived from an EMBL/GenBank/DDBJ whole genome shotgun (WGS) entry which is preliminary data.</text>
</comment>
<protein>
    <submittedName>
        <fullName evidence="1">Uncharacterized protein</fullName>
    </submittedName>
</protein>
<proteinExistence type="predicted"/>